<evidence type="ECO:0000313" key="4">
    <source>
        <dbReference type="Proteomes" id="UP000184330"/>
    </source>
</evidence>
<evidence type="ECO:0000313" key="3">
    <source>
        <dbReference type="EMBL" id="CZR69108.1"/>
    </source>
</evidence>
<dbReference type="PROSITE" id="PS51419">
    <property type="entry name" value="RAB"/>
    <property type="match status" value="1"/>
</dbReference>
<accession>A0A1L7XVT1</accession>
<dbReference type="EMBL" id="FJOG01000065">
    <property type="protein sequence ID" value="CZR69108.1"/>
    <property type="molecule type" value="Genomic_DNA"/>
</dbReference>
<protein>
    <recommendedName>
        <fullName evidence="5">Fungal N-terminal domain-containing protein</fullName>
    </recommendedName>
</protein>
<organism evidence="3 4">
    <name type="scientific">Phialocephala subalpina</name>
    <dbReference type="NCBI Taxonomy" id="576137"/>
    <lineage>
        <taxon>Eukaryota</taxon>
        <taxon>Fungi</taxon>
        <taxon>Dikarya</taxon>
        <taxon>Ascomycota</taxon>
        <taxon>Pezizomycotina</taxon>
        <taxon>Leotiomycetes</taxon>
        <taxon>Helotiales</taxon>
        <taxon>Mollisiaceae</taxon>
        <taxon>Phialocephala</taxon>
        <taxon>Phialocephala fortinii species complex</taxon>
    </lineage>
</organism>
<dbReference type="InterPro" id="IPR027417">
    <property type="entry name" value="P-loop_NTPase"/>
</dbReference>
<name>A0A1L7XVT1_9HELO</name>
<sequence>MDPLTIVTSVVGLLKAAKTLGSLLSSLKTIHDAPRSIGRLLLEVQHLEMLLITVQKFLVGLDTAPTRRTSLIQVDALVAILTDLVLAFSDLDIITRSVSKESGPSFKGRWTWPWKEENVSKIARRLESLKSSLSLMLNIAQCESDMEAESSRQILQDLVRELLESNADISRRLRQFEERANTQSLLTIRPTNNALEMNQESGRQVGRSLIADMEYGDESRPLPSAGLPPVASPFEVDLSNSRVYQRTELYECDVSFTESNVRTHAWSIFSGLSLSEISLIAAIAVPIFETDISNAQCYQFGDYSAPEEITVLRMDDKSWTPSGSGWPVTNLSSIKLADGPEFKYTPPRTEIYVDFRVHRTVARMNSIDRLKSFHNPNDVATVRTIITAPEASSLVDRTDEGYEFVMFCHTHLFDETSRGHRLDGLRTFASTINSHAYSSPGENVDFTGLRRHVTDRITYTITNLTLLPTEYEMLGESQLRSGEGFILAYSCGSQQDFWEVKKYYTQVQRAMEASWGITSPFLRSSLRPKYPLLLVGLISSEDSDRREVSTKEGRTLAREWGCRFMEAEPDIDGIREIFSTLVRQIRMQRGPETLWF</sequence>
<dbReference type="STRING" id="576137.A0A1L7XVT1"/>
<dbReference type="InterPro" id="IPR020849">
    <property type="entry name" value="Small_GTPase_Ras-type"/>
</dbReference>
<dbReference type="GO" id="GO:0007165">
    <property type="term" value="P:signal transduction"/>
    <property type="evidence" value="ECO:0007669"/>
    <property type="project" value="InterPro"/>
</dbReference>
<dbReference type="AlphaFoldDB" id="A0A1L7XVT1"/>
<proteinExistence type="predicted"/>
<reference evidence="3 4" key="1">
    <citation type="submission" date="2016-03" db="EMBL/GenBank/DDBJ databases">
        <authorList>
            <person name="Ploux O."/>
        </authorList>
    </citation>
    <scope>NUCLEOTIDE SEQUENCE [LARGE SCALE GENOMIC DNA]</scope>
    <source>
        <strain evidence="3 4">UAMH 11012</strain>
    </source>
</reference>
<keyword evidence="2" id="KW-0342">GTP-binding</keyword>
<dbReference type="Gene3D" id="3.40.50.300">
    <property type="entry name" value="P-loop containing nucleotide triphosphate hydrolases"/>
    <property type="match status" value="1"/>
</dbReference>
<evidence type="ECO:0000256" key="1">
    <source>
        <dbReference type="ARBA" id="ARBA00022741"/>
    </source>
</evidence>
<keyword evidence="1" id="KW-0547">Nucleotide-binding</keyword>
<dbReference type="Pfam" id="PF00071">
    <property type="entry name" value="Ras"/>
    <property type="match status" value="1"/>
</dbReference>
<gene>
    <name evidence="3" type="ORF">PAC_19009</name>
</gene>
<dbReference type="Proteomes" id="UP000184330">
    <property type="component" value="Unassembled WGS sequence"/>
</dbReference>
<dbReference type="SUPFAM" id="SSF52540">
    <property type="entry name" value="P-loop containing nucleoside triphosphate hydrolases"/>
    <property type="match status" value="1"/>
</dbReference>
<dbReference type="InterPro" id="IPR001806">
    <property type="entry name" value="Small_GTPase"/>
</dbReference>
<evidence type="ECO:0000256" key="2">
    <source>
        <dbReference type="ARBA" id="ARBA00023134"/>
    </source>
</evidence>
<dbReference type="SMART" id="SM00173">
    <property type="entry name" value="RAS"/>
    <property type="match status" value="1"/>
</dbReference>
<dbReference type="PROSITE" id="PS51421">
    <property type="entry name" value="RAS"/>
    <property type="match status" value="1"/>
</dbReference>
<keyword evidence="4" id="KW-1185">Reference proteome</keyword>
<dbReference type="GO" id="GO:0016020">
    <property type="term" value="C:membrane"/>
    <property type="evidence" value="ECO:0007669"/>
    <property type="project" value="InterPro"/>
</dbReference>
<dbReference type="GO" id="GO:0003924">
    <property type="term" value="F:GTPase activity"/>
    <property type="evidence" value="ECO:0007669"/>
    <property type="project" value="InterPro"/>
</dbReference>
<dbReference type="GO" id="GO:0005525">
    <property type="term" value="F:GTP binding"/>
    <property type="evidence" value="ECO:0007669"/>
    <property type="project" value="UniProtKB-KW"/>
</dbReference>
<evidence type="ECO:0008006" key="5">
    <source>
        <dbReference type="Google" id="ProtNLM"/>
    </source>
</evidence>
<dbReference type="OrthoDB" id="19923at2759"/>
<dbReference type="PANTHER" id="PTHR24070">
    <property type="entry name" value="RAS, DI-RAS, AND RHEB FAMILY MEMBERS OF SMALL GTPASE SUPERFAMILY"/>
    <property type="match status" value="1"/>
</dbReference>